<comment type="caution">
    <text evidence="2">The sequence shown here is derived from an EMBL/GenBank/DDBJ whole genome shotgun (WGS) entry which is preliminary data.</text>
</comment>
<evidence type="ECO:0000313" key="2">
    <source>
        <dbReference type="EMBL" id="TKA98357.1"/>
    </source>
</evidence>
<proteinExistence type="predicted"/>
<dbReference type="AlphaFoldDB" id="A0A4V5NM60"/>
<evidence type="ECO:0000313" key="3">
    <source>
        <dbReference type="Proteomes" id="UP000306340"/>
    </source>
</evidence>
<dbReference type="PROSITE" id="PS51462">
    <property type="entry name" value="NUDIX"/>
    <property type="match status" value="1"/>
</dbReference>
<dbReference type="InterPro" id="IPR000086">
    <property type="entry name" value="NUDIX_hydrolase_dom"/>
</dbReference>
<dbReference type="RefSeq" id="WP_136790933.1">
    <property type="nucleotide sequence ID" value="NZ_SWAU01000004.1"/>
</dbReference>
<protein>
    <submittedName>
        <fullName evidence="2">NUDIX domain-containing protein</fullName>
    </submittedName>
</protein>
<dbReference type="SUPFAM" id="SSF55811">
    <property type="entry name" value="Nudix"/>
    <property type="match status" value="1"/>
</dbReference>
<dbReference type="Gene3D" id="3.90.79.10">
    <property type="entry name" value="Nucleoside Triphosphate Pyrophosphohydrolase"/>
    <property type="match status" value="1"/>
</dbReference>
<sequence length="288" mass="31642">MPDHLHPVERMRSHRPLTPLAEAETFAYRPWRASVDGPVLGHMAWSLAEALCAAGQARPDGFGLCLTDAPTDPAGLSERLEHLRHWAAAHDLIPPERGERMAIRPEPHLEIAAWADRSLMRPFGLWLQKVHINGQVRTPAGPNLWLSLRSPLARSAPGEWDTLVAGGQALGDTAEVAARREAFEEAGLNSAQCAGLLPRGVVALSYQTPLGLHREVLTLFDLDLPADYEPRCHDGEIVLFRCFDAASLETAMLALPIKFAARLIIGNWVRRQQECDPDVLQTGGDMSC</sequence>
<dbReference type="Proteomes" id="UP000306340">
    <property type="component" value="Unassembled WGS sequence"/>
</dbReference>
<evidence type="ECO:0000259" key="1">
    <source>
        <dbReference type="PROSITE" id="PS51462"/>
    </source>
</evidence>
<reference evidence="2 3" key="1">
    <citation type="submission" date="2019-04" db="EMBL/GenBank/DDBJ databases">
        <title>Crypto-aerobic microbial life in anoxic (sulfidic) marine sediments.</title>
        <authorList>
            <person name="Bhattacharya S."/>
            <person name="Roy C."/>
            <person name="Mondal N."/>
            <person name="Sarkar J."/>
            <person name="Mandal S."/>
            <person name="Rameez M.J."/>
            <person name="Ghosh W."/>
        </authorList>
    </citation>
    <scope>NUCLEOTIDE SEQUENCE [LARGE SCALE GENOMIC DNA]</scope>
    <source>
        <strain evidence="2 3">SBBC</strain>
    </source>
</reference>
<dbReference type="Pfam" id="PF00293">
    <property type="entry name" value="NUDIX"/>
    <property type="match status" value="1"/>
</dbReference>
<accession>A0A4V5NM60</accession>
<dbReference type="EMBL" id="SWAU01000004">
    <property type="protein sequence ID" value="TKA98357.1"/>
    <property type="molecule type" value="Genomic_DNA"/>
</dbReference>
<organism evidence="2 3">
    <name type="scientific">Cereibacter changlensis</name>
    <dbReference type="NCBI Taxonomy" id="402884"/>
    <lineage>
        <taxon>Bacteria</taxon>
        <taxon>Pseudomonadati</taxon>
        <taxon>Pseudomonadota</taxon>
        <taxon>Alphaproteobacteria</taxon>
        <taxon>Rhodobacterales</taxon>
        <taxon>Paracoccaceae</taxon>
        <taxon>Cereibacter</taxon>
    </lineage>
</organism>
<gene>
    <name evidence="2" type="ORF">FAZ78_01075</name>
</gene>
<feature type="domain" description="Nudix hydrolase" evidence="1">
    <location>
        <begin position="118"/>
        <end position="265"/>
    </location>
</feature>
<name>A0A4V5NM60_9RHOB</name>
<dbReference type="InterPro" id="IPR015797">
    <property type="entry name" value="NUDIX_hydrolase-like_dom_sf"/>
</dbReference>
<dbReference type="GO" id="GO:0003824">
    <property type="term" value="F:catalytic activity"/>
    <property type="evidence" value="ECO:0007669"/>
    <property type="project" value="UniProtKB-ARBA"/>
</dbReference>